<keyword evidence="2" id="KW-1185">Reference proteome</keyword>
<dbReference type="AlphaFoldDB" id="A0A7C9QSH9"/>
<reference evidence="1 2" key="1">
    <citation type="submission" date="2020-02" db="EMBL/GenBank/DDBJ databases">
        <authorList>
            <person name="Dziuba M."/>
            <person name="Kuznetsov B."/>
            <person name="Mardanov A."/>
            <person name="Ravin N."/>
            <person name="Grouzdev D."/>
        </authorList>
    </citation>
    <scope>NUCLEOTIDE SEQUENCE [LARGE SCALE GENOMIC DNA]</scope>
    <source>
        <strain evidence="1 2">SpK</strain>
    </source>
</reference>
<evidence type="ECO:0000313" key="1">
    <source>
        <dbReference type="EMBL" id="NFV79322.1"/>
    </source>
</evidence>
<dbReference type="EMBL" id="JAAIYP010000026">
    <property type="protein sequence ID" value="NFV79322.1"/>
    <property type="molecule type" value="Genomic_DNA"/>
</dbReference>
<name>A0A7C9QSH9_9PROT</name>
<sequence>MSMRDRIRKYKTEGGAAGMVRVEVLVPPEGRQAIVDLAAKLRSEYRAAQQPSELFTLHKEAMDKFGVRCFWNMKPSATADGMRVVAAQLRKHGGMDAWRLASKIKEVLEHAAG</sequence>
<proteinExistence type="predicted"/>
<gene>
    <name evidence="1" type="ORF">G4223_04270</name>
</gene>
<comment type="caution">
    <text evidence="1">The sequence shown here is derived from an EMBL/GenBank/DDBJ whole genome shotgun (WGS) entry which is preliminary data.</text>
</comment>
<accession>A0A7C9QSH9</accession>
<dbReference type="Proteomes" id="UP000480684">
    <property type="component" value="Unassembled WGS sequence"/>
</dbReference>
<protein>
    <submittedName>
        <fullName evidence="1">Uncharacterized protein</fullName>
    </submittedName>
</protein>
<dbReference type="RefSeq" id="WP_163675486.1">
    <property type="nucleotide sequence ID" value="NZ_JAAIYP010000026.1"/>
</dbReference>
<organism evidence="1 2">
    <name type="scientific">Magnetospirillum aberrantis SpK</name>
    <dbReference type="NCBI Taxonomy" id="908842"/>
    <lineage>
        <taxon>Bacteria</taxon>
        <taxon>Pseudomonadati</taxon>
        <taxon>Pseudomonadota</taxon>
        <taxon>Alphaproteobacteria</taxon>
        <taxon>Rhodospirillales</taxon>
        <taxon>Rhodospirillaceae</taxon>
        <taxon>Magnetospirillum</taxon>
    </lineage>
</organism>
<evidence type="ECO:0000313" key="2">
    <source>
        <dbReference type="Proteomes" id="UP000480684"/>
    </source>
</evidence>